<keyword evidence="1" id="KW-0472">Membrane</keyword>
<protein>
    <submittedName>
        <fullName evidence="2">Uncharacterized protein</fullName>
    </submittedName>
</protein>
<accession>A0A4R6VBA2</accession>
<reference evidence="2 3" key="1">
    <citation type="submission" date="2019-03" db="EMBL/GenBank/DDBJ databases">
        <title>Genomic Encyclopedia of Type Strains, Phase IV (KMG-IV): sequencing the most valuable type-strain genomes for metagenomic binning, comparative biology and taxonomic classification.</title>
        <authorList>
            <person name="Goeker M."/>
        </authorList>
    </citation>
    <scope>NUCLEOTIDE SEQUENCE [LARGE SCALE GENOMIC DNA]</scope>
    <source>
        <strain evidence="2 3">DSM 45775</strain>
    </source>
</reference>
<comment type="caution">
    <text evidence="2">The sequence shown here is derived from an EMBL/GenBank/DDBJ whole genome shotgun (WGS) entry which is preliminary data.</text>
</comment>
<name>A0A4R6VBA2_9PSEU</name>
<sequence>MTAAVSWRHVVLGVGFLALAGVRAAQGAPVWAVVFAFAGAANAWLAFRDDGAGGTSVPPTSADPWEVAEEQARCLAALRRWQVLALGGVLVAAGVLLLEPPLAVLAGAAALFAVVRARRVRRYALTLGRMPSGDGVVGAPTTSVA</sequence>
<keyword evidence="1" id="KW-1133">Transmembrane helix</keyword>
<dbReference type="EMBL" id="SNYO01000004">
    <property type="protein sequence ID" value="TDQ58915.1"/>
    <property type="molecule type" value="Genomic_DNA"/>
</dbReference>
<proteinExistence type="predicted"/>
<dbReference type="AlphaFoldDB" id="A0A4R6VBA2"/>
<keyword evidence="3" id="KW-1185">Reference proteome</keyword>
<organism evidence="2 3">
    <name type="scientific">Actinomycetospora succinea</name>
    <dbReference type="NCBI Taxonomy" id="663603"/>
    <lineage>
        <taxon>Bacteria</taxon>
        <taxon>Bacillati</taxon>
        <taxon>Actinomycetota</taxon>
        <taxon>Actinomycetes</taxon>
        <taxon>Pseudonocardiales</taxon>
        <taxon>Pseudonocardiaceae</taxon>
        <taxon>Actinomycetospora</taxon>
    </lineage>
</organism>
<gene>
    <name evidence="2" type="ORF">EV188_104664</name>
</gene>
<evidence type="ECO:0000313" key="2">
    <source>
        <dbReference type="EMBL" id="TDQ58915.1"/>
    </source>
</evidence>
<dbReference type="Proteomes" id="UP000295705">
    <property type="component" value="Unassembled WGS sequence"/>
</dbReference>
<dbReference type="RefSeq" id="WP_133827692.1">
    <property type="nucleotide sequence ID" value="NZ_BAABHR010000033.1"/>
</dbReference>
<keyword evidence="1" id="KW-0812">Transmembrane</keyword>
<feature type="transmembrane region" description="Helical" evidence="1">
    <location>
        <begin position="89"/>
        <end position="115"/>
    </location>
</feature>
<evidence type="ECO:0000256" key="1">
    <source>
        <dbReference type="SAM" id="Phobius"/>
    </source>
</evidence>
<evidence type="ECO:0000313" key="3">
    <source>
        <dbReference type="Proteomes" id="UP000295705"/>
    </source>
</evidence>